<sequence length="60" mass="6899">MFVEDAKLPQDVVRKQYSDTRDALCCLNCGFEWDFDPTVQDSIGRPLYVLVMHDCKVDGD</sequence>
<proteinExistence type="predicted"/>
<evidence type="ECO:0000313" key="1">
    <source>
        <dbReference type="EMBL" id="SNT03383.1"/>
    </source>
</evidence>
<dbReference type="AlphaFoldDB" id="A0A239JDM8"/>
<dbReference type="Proteomes" id="UP000198356">
    <property type="component" value="Unassembled WGS sequence"/>
</dbReference>
<protein>
    <submittedName>
        <fullName evidence="1">Uncharacterized protein</fullName>
    </submittedName>
</protein>
<organism evidence="1 2">
    <name type="scientific">Granulicella rosea</name>
    <dbReference type="NCBI Taxonomy" id="474952"/>
    <lineage>
        <taxon>Bacteria</taxon>
        <taxon>Pseudomonadati</taxon>
        <taxon>Acidobacteriota</taxon>
        <taxon>Terriglobia</taxon>
        <taxon>Terriglobales</taxon>
        <taxon>Acidobacteriaceae</taxon>
        <taxon>Granulicella</taxon>
    </lineage>
</organism>
<keyword evidence="2" id="KW-1185">Reference proteome</keyword>
<gene>
    <name evidence="1" type="ORF">SAMN05421770_103539</name>
</gene>
<dbReference type="EMBL" id="FZOU01000003">
    <property type="protein sequence ID" value="SNT03383.1"/>
    <property type="molecule type" value="Genomic_DNA"/>
</dbReference>
<evidence type="ECO:0000313" key="2">
    <source>
        <dbReference type="Proteomes" id="UP000198356"/>
    </source>
</evidence>
<accession>A0A239JDM8</accession>
<name>A0A239JDM8_9BACT</name>
<reference evidence="1 2" key="1">
    <citation type="submission" date="2017-06" db="EMBL/GenBank/DDBJ databases">
        <authorList>
            <person name="Kim H.J."/>
            <person name="Triplett B.A."/>
        </authorList>
    </citation>
    <scope>NUCLEOTIDE SEQUENCE [LARGE SCALE GENOMIC DNA]</scope>
    <source>
        <strain evidence="1 2">DSM 18704</strain>
    </source>
</reference>